<name>A0A0K2G8D8_NITMO</name>
<sequence>MYEEAVDSFVWTWLQYENQRLGGRLALLYKFPAFGCSPTGHIGNSHPWSPGCAGCESCGALRR</sequence>
<dbReference type="EMBL" id="CP011801">
    <property type="protein sequence ID" value="ALA56862.1"/>
    <property type="molecule type" value="Genomic_DNA"/>
</dbReference>
<evidence type="ECO:0000313" key="1">
    <source>
        <dbReference type="EMBL" id="ALA56862.1"/>
    </source>
</evidence>
<keyword evidence="2" id="KW-1185">Reference proteome</keyword>
<gene>
    <name evidence="1" type="ORF">NITMOv2_0426</name>
</gene>
<reference evidence="1 2" key="1">
    <citation type="journal article" date="2015" name="Proc. Natl. Acad. Sci. U.S.A.">
        <title>Expanded metabolic versatility of ubiquitous nitrite-oxidizing bacteria from the genus Nitrospira.</title>
        <authorList>
            <person name="Koch H."/>
            <person name="Lucker S."/>
            <person name="Albertsen M."/>
            <person name="Kitzinger K."/>
            <person name="Herbold C."/>
            <person name="Spieck E."/>
            <person name="Nielsen P.H."/>
            <person name="Wagner M."/>
            <person name="Daims H."/>
        </authorList>
    </citation>
    <scope>NUCLEOTIDE SEQUENCE [LARGE SCALE GENOMIC DNA]</scope>
    <source>
        <strain evidence="1 2">NSP M-1</strain>
    </source>
</reference>
<proteinExistence type="predicted"/>
<dbReference type="PATRIC" id="fig|42253.5.peg.415"/>
<dbReference type="STRING" id="42253.NITMOv2_0426"/>
<evidence type="ECO:0000313" key="2">
    <source>
        <dbReference type="Proteomes" id="UP000069205"/>
    </source>
</evidence>
<dbReference type="Proteomes" id="UP000069205">
    <property type="component" value="Chromosome"/>
</dbReference>
<dbReference type="KEGG" id="nmv:NITMOv2_0426"/>
<dbReference type="AlphaFoldDB" id="A0A0K2G8D8"/>
<organism evidence="1 2">
    <name type="scientific">Nitrospira moscoviensis</name>
    <dbReference type="NCBI Taxonomy" id="42253"/>
    <lineage>
        <taxon>Bacteria</taxon>
        <taxon>Pseudomonadati</taxon>
        <taxon>Nitrospirota</taxon>
        <taxon>Nitrospiria</taxon>
        <taxon>Nitrospirales</taxon>
        <taxon>Nitrospiraceae</taxon>
        <taxon>Nitrospira</taxon>
    </lineage>
</organism>
<protein>
    <submittedName>
        <fullName evidence="1">Uncharacterized protein</fullName>
    </submittedName>
</protein>
<accession>A0A0K2G8D8</accession>